<dbReference type="KEGG" id="salh:HMF8227_00306"/>
<evidence type="ECO:0000256" key="14">
    <source>
        <dbReference type="RuleBase" id="RU365096"/>
    </source>
</evidence>
<dbReference type="GO" id="GO:0000701">
    <property type="term" value="F:purine-specific mismatch base pair DNA N-glycosylase activity"/>
    <property type="evidence" value="ECO:0007669"/>
    <property type="project" value="UniProtKB-EC"/>
</dbReference>
<dbReference type="GO" id="GO:0032357">
    <property type="term" value="F:oxidized purine DNA binding"/>
    <property type="evidence" value="ECO:0007669"/>
    <property type="project" value="TreeGrafter"/>
</dbReference>
<evidence type="ECO:0000256" key="9">
    <source>
        <dbReference type="ARBA" id="ARBA00022801"/>
    </source>
</evidence>
<dbReference type="PANTHER" id="PTHR42944">
    <property type="entry name" value="ADENINE DNA GLYCOSYLASE"/>
    <property type="match status" value="1"/>
</dbReference>
<dbReference type="NCBIfam" id="TIGR01084">
    <property type="entry name" value="mutY"/>
    <property type="match status" value="1"/>
</dbReference>
<dbReference type="CDD" id="cd03431">
    <property type="entry name" value="NUDIX_DNA_Glycosylase_C-MutY"/>
    <property type="match status" value="1"/>
</dbReference>
<dbReference type="SUPFAM" id="SSF48150">
    <property type="entry name" value="DNA-glycosylase"/>
    <property type="match status" value="1"/>
</dbReference>
<dbReference type="InterPro" id="IPR044298">
    <property type="entry name" value="MIG/MutY"/>
</dbReference>
<dbReference type="GO" id="GO:0046872">
    <property type="term" value="F:metal ion binding"/>
    <property type="evidence" value="ECO:0007669"/>
    <property type="project" value="UniProtKB-UniRule"/>
</dbReference>
<evidence type="ECO:0000313" key="16">
    <source>
        <dbReference type="EMBL" id="AWL10814.1"/>
    </source>
</evidence>
<dbReference type="PROSITE" id="PS01155">
    <property type="entry name" value="ENDONUCLEASE_III_2"/>
    <property type="match status" value="1"/>
</dbReference>
<comment type="function">
    <text evidence="2">Adenine glycosylase active on G-A mispairs. MutY also corrects error-prone DNA synthesis past GO lesions which are due to the oxidatively damaged form of guanine: 7,8-dihydro-8-oxoguanine (8-oxo-dGTP).</text>
</comment>
<dbReference type="Pfam" id="PF14815">
    <property type="entry name" value="NUDIX_4"/>
    <property type="match status" value="1"/>
</dbReference>
<dbReference type="AlphaFoldDB" id="A0A2S2DZI7"/>
<dbReference type="EC" id="3.2.2.31" evidence="4 14"/>
<keyword evidence="10 14" id="KW-0408">Iron</keyword>
<dbReference type="InterPro" id="IPR005760">
    <property type="entry name" value="A/G_AdeGlyc_MutY"/>
</dbReference>
<dbReference type="SUPFAM" id="SSF55811">
    <property type="entry name" value="Nudix"/>
    <property type="match status" value="1"/>
</dbReference>
<comment type="catalytic activity">
    <reaction evidence="1 14">
        <text>Hydrolyzes free adenine bases from 7,8-dihydro-8-oxoguanine:adenine mismatched double-stranded DNA, leaving an apurinic site.</text>
        <dbReference type="EC" id="3.2.2.31"/>
    </reaction>
</comment>
<evidence type="ECO:0000313" key="17">
    <source>
        <dbReference type="Proteomes" id="UP000245728"/>
    </source>
</evidence>
<dbReference type="PANTHER" id="PTHR42944:SF1">
    <property type="entry name" value="ADENINE DNA GLYCOSYLASE"/>
    <property type="match status" value="1"/>
</dbReference>
<dbReference type="Pfam" id="PF00633">
    <property type="entry name" value="HHH"/>
    <property type="match status" value="1"/>
</dbReference>
<dbReference type="GO" id="GO:0006284">
    <property type="term" value="P:base-excision repair"/>
    <property type="evidence" value="ECO:0007669"/>
    <property type="project" value="UniProtKB-UniRule"/>
</dbReference>
<keyword evidence="13 14" id="KW-0326">Glycosidase</keyword>
<feature type="domain" description="HhH-GPD" evidence="15">
    <location>
        <begin position="40"/>
        <end position="191"/>
    </location>
</feature>
<organism evidence="16 17">
    <name type="scientific">Saliniradius amylolyticus</name>
    <dbReference type="NCBI Taxonomy" id="2183582"/>
    <lineage>
        <taxon>Bacteria</taxon>
        <taxon>Pseudomonadati</taxon>
        <taxon>Pseudomonadota</taxon>
        <taxon>Gammaproteobacteria</taxon>
        <taxon>Alteromonadales</taxon>
        <taxon>Alteromonadaceae</taxon>
        <taxon>Saliniradius</taxon>
    </lineage>
</organism>
<evidence type="ECO:0000256" key="12">
    <source>
        <dbReference type="ARBA" id="ARBA00023204"/>
    </source>
</evidence>
<keyword evidence="8 14" id="KW-0227">DNA damage</keyword>
<dbReference type="Gene3D" id="1.10.340.30">
    <property type="entry name" value="Hypothetical protein, domain 2"/>
    <property type="match status" value="1"/>
</dbReference>
<dbReference type="Gene3D" id="1.10.1670.10">
    <property type="entry name" value="Helix-hairpin-Helix base-excision DNA repair enzymes (C-terminal)"/>
    <property type="match status" value="1"/>
</dbReference>
<dbReference type="Gene3D" id="3.90.79.10">
    <property type="entry name" value="Nucleoside Triphosphate Pyrophosphohydrolase"/>
    <property type="match status" value="1"/>
</dbReference>
<comment type="cofactor">
    <cofactor evidence="14">
        <name>[4Fe-4S] cluster</name>
        <dbReference type="ChEBI" id="CHEBI:49883"/>
    </cofactor>
    <text evidence="14">Binds 1 [4Fe-4S] cluster.</text>
</comment>
<evidence type="ECO:0000256" key="6">
    <source>
        <dbReference type="ARBA" id="ARBA00022485"/>
    </source>
</evidence>
<evidence type="ECO:0000256" key="13">
    <source>
        <dbReference type="ARBA" id="ARBA00023295"/>
    </source>
</evidence>
<evidence type="ECO:0000256" key="3">
    <source>
        <dbReference type="ARBA" id="ARBA00008343"/>
    </source>
</evidence>
<reference evidence="16 17" key="1">
    <citation type="submission" date="2018-05" db="EMBL/GenBank/DDBJ databases">
        <title>Salinimonas sp. HMF8227 Genome sequencing and assembly.</title>
        <authorList>
            <person name="Kang H."/>
            <person name="Kang J."/>
            <person name="Cha I."/>
            <person name="Kim H."/>
            <person name="Joh K."/>
        </authorList>
    </citation>
    <scope>NUCLEOTIDE SEQUENCE [LARGE SCALE GENOMIC DNA]</scope>
    <source>
        <strain evidence="16 17">HMF8227</strain>
    </source>
</reference>
<dbReference type="EMBL" id="CP029347">
    <property type="protein sequence ID" value="AWL10814.1"/>
    <property type="molecule type" value="Genomic_DNA"/>
</dbReference>
<gene>
    <name evidence="16" type="primary">mutY</name>
    <name evidence="16" type="ORF">HMF8227_00306</name>
</gene>
<dbReference type="OrthoDB" id="9802365at2"/>
<keyword evidence="9 16" id="KW-0378">Hydrolase</keyword>
<proteinExistence type="inferred from homology"/>
<dbReference type="GO" id="GO:0006298">
    <property type="term" value="P:mismatch repair"/>
    <property type="evidence" value="ECO:0007669"/>
    <property type="project" value="TreeGrafter"/>
</dbReference>
<dbReference type="Proteomes" id="UP000245728">
    <property type="component" value="Chromosome"/>
</dbReference>
<sequence length="351" mass="39421">MNANLSFANRILSWFDDHGRKTLPWQQSKTPYSVWISEIMLQQTQVTTVIPYYQAFMARFPTVQALAEAPQDDVLHHWTGLGYYARARNLHKAAKVIVAEFDGQFPKTLEEVQSLPGIGRSTAGAILSLACGQHHAILDGNVKRVLARHQAVEGWPGKKAVENRLWQLAEQRTPTERVADYNQAMMDLGASLCSRTRPGCEDCPVNQDCIAYAEGRQAEFPGKKPKTAKPVKQTIMLLPVWQQQVLLYKRPPSGIWGGLWGFYEATSDNDMKEQAHLLGLKDYQTETLAGFRHTFSHFHLDITPVLLKLNQPPQLAVREEGQCWYDLNAPENLGLAAPTKTLFSTLKGNLA</sequence>
<keyword evidence="12" id="KW-0234">DNA repair</keyword>
<dbReference type="InterPro" id="IPR004035">
    <property type="entry name" value="Endouclease-III_FeS-bd_BS"/>
</dbReference>
<comment type="similarity">
    <text evidence="3 14">Belongs to the Nth/MutY family.</text>
</comment>
<dbReference type="GO" id="GO:0035485">
    <property type="term" value="F:adenine/guanine mispair binding"/>
    <property type="evidence" value="ECO:0007669"/>
    <property type="project" value="TreeGrafter"/>
</dbReference>
<dbReference type="Pfam" id="PF00730">
    <property type="entry name" value="HhH-GPD"/>
    <property type="match status" value="1"/>
</dbReference>
<evidence type="ECO:0000256" key="11">
    <source>
        <dbReference type="ARBA" id="ARBA00023014"/>
    </source>
</evidence>
<dbReference type="NCBIfam" id="NF008132">
    <property type="entry name" value="PRK10880.1"/>
    <property type="match status" value="1"/>
</dbReference>
<keyword evidence="6" id="KW-0004">4Fe-4S</keyword>
<evidence type="ECO:0000259" key="15">
    <source>
        <dbReference type="SMART" id="SM00478"/>
    </source>
</evidence>
<evidence type="ECO:0000256" key="7">
    <source>
        <dbReference type="ARBA" id="ARBA00022723"/>
    </source>
</evidence>
<dbReference type="InterPro" id="IPR015797">
    <property type="entry name" value="NUDIX_hydrolase-like_dom_sf"/>
</dbReference>
<evidence type="ECO:0000256" key="4">
    <source>
        <dbReference type="ARBA" id="ARBA00012045"/>
    </source>
</evidence>
<keyword evidence="11" id="KW-0411">Iron-sulfur</keyword>
<dbReference type="FunFam" id="1.10.340.30:FF:000002">
    <property type="entry name" value="Adenine DNA glycosylase"/>
    <property type="match status" value="1"/>
</dbReference>
<dbReference type="InterPro" id="IPR000445">
    <property type="entry name" value="HhH_motif"/>
</dbReference>
<name>A0A2S2DZI7_9ALTE</name>
<dbReference type="CDD" id="cd00056">
    <property type="entry name" value="ENDO3c"/>
    <property type="match status" value="1"/>
</dbReference>
<protein>
    <recommendedName>
        <fullName evidence="5 14">Adenine DNA glycosylase</fullName>
        <ecNumber evidence="4 14">3.2.2.31</ecNumber>
    </recommendedName>
</protein>
<keyword evidence="7" id="KW-0479">Metal-binding</keyword>
<dbReference type="SMART" id="SM00478">
    <property type="entry name" value="ENDO3c"/>
    <property type="match status" value="1"/>
</dbReference>
<keyword evidence="17" id="KW-1185">Reference proteome</keyword>
<evidence type="ECO:0000256" key="5">
    <source>
        <dbReference type="ARBA" id="ARBA00022023"/>
    </source>
</evidence>
<dbReference type="GO" id="GO:0034039">
    <property type="term" value="F:8-oxo-7,8-dihydroguanine DNA N-glycosylase activity"/>
    <property type="evidence" value="ECO:0007669"/>
    <property type="project" value="TreeGrafter"/>
</dbReference>
<dbReference type="InterPro" id="IPR011257">
    <property type="entry name" value="DNA_glycosylase"/>
</dbReference>
<dbReference type="InterPro" id="IPR004036">
    <property type="entry name" value="Endonuclease-III-like_CS2"/>
</dbReference>
<dbReference type="InterPro" id="IPR029119">
    <property type="entry name" value="MutY_C"/>
</dbReference>
<evidence type="ECO:0000256" key="1">
    <source>
        <dbReference type="ARBA" id="ARBA00000843"/>
    </source>
</evidence>
<dbReference type="RefSeq" id="WP_109338501.1">
    <property type="nucleotide sequence ID" value="NZ_CP029347.1"/>
</dbReference>
<dbReference type="InterPro" id="IPR003265">
    <property type="entry name" value="HhH-GPD_domain"/>
</dbReference>
<evidence type="ECO:0000256" key="10">
    <source>
        <dbReference type="ARBA" id="ARBA00023004"/>
    </source>
</evidence>
<dbReference type="PROSITE" id="PS00764">
    <property type="entry name" value="ENDONUCLEASE_III_1"/>
    <property type="match status" value="1"/>
</dbReference>
<dbReference type="FunFam" id="1.10.1670.10:FF:000002">
    <property type="entry name" value="Adenine DNA glycosylase"/>
    <property type="match status" value="1"/>
</dbReference>
<evidence type="ECO:0000256" key="2">
    <source>
        <dbReference type="ARBA" id="ARBA00002933"/>
    </source>
</evidence>
<accession>A0A2S2DZI7</accession>
<dbReference type="InterPro" id="IPR023170">
    <property type="entry name" value="HhH_base_excis_C"/>
</dbReference>
<evidence type="ECO:0000256" key="8">
    <source>
        <dbReference type="ARBA" id="ARBA00022763"/>
    </source>
</evidence>
<dbReference type="GO" id="GO:0051539">
    <property type="term" value="F:4 iron, 4 sulfur cluster binding"/>
    <property type="evidence" value="ECO:0007669"/>
    <property type="project" value="UniProtKB-UniRule"/>
</dbReference>